<comment type="caution">
    <text evidence="10">The sequence shown here is derived from an EMBL/GenBank/DDBJ whole genome shotgun (WGS) entry which is preliminary data.</text>
</comment>
<evidence type="ECO:0000256" key="9">
    <source>
        <dbReference type="RuleBase" id="RU003835"/>
    </source>
</evidence>
<evidence type="ECO:0000256" key="3">
    <source>
        <dbReference type="ARBA" id="ARBA00022723"/>
    </source>
</evidence>
<evidence type="ECO:0000256" key="4">
    <source>
        <dbReference type="ARBA" id="ARBA00022741"/>
    </source>
</evidence>
<comment type="catalytic activity">
    <reaction evidence="8">
        <text>acetate + ATP = acetyl phosphate + ADP</text>
        <dbReference type="Rhea" id="RHEA:11352"/>
        <dbReference type="ChEBI" id="CHEBI:22191"/>
        <dbReference type="ChEBI" id="CHEBI:30089"/>
        <dbReference type="ChEBI" id="CHEBI:30616"/>
        <dbReference type="ChEBI" id="CHEBI:456216"/>
        <dbReference type="EC" id="2.7.2.1"/>
    </reaction>
</comment>
<gene>
    <name evidence="8" type="primary">ackA</name>
    <name evidence="10" type="ORF">C5689_07095</name>
</gene>
<dbReference type="UniPathway" id="UPA00340">
    <property type="reaction ID" value="UER00458"/>
</dbReference>
<keyword evidence="6 8" id="KW-0067">ATP-binding</keyword>
<dbReference type="EC" id="2.7.2.1" evidence="8"/>
<keyword evidence="2 8" id="KW-0808">Transferase</keyword>
<keyword evidence="3 8" id="KW-0479">Metal-binding</keyword>
<dbReference type="AlphaFoldDB" id="A0A2U1SSK9"/>
<feature type="binding site" evidence="8">
    <location>
        <position position="4"/>
    </location>
    <ligand>
        <name>Mg(2+)</name>
        <dbReference type="ChEBI" id="CHEBI:18420"/>
    </ligand>
</feature>
<evidence type="ECO:0000256" key="6">
    <source>
        <dbReference type="ARBA" id="ARBA00022840"/>
    </source>
</evidence>
<name>A0A2U1SSK9_METSR</name>
<comment type="subcellular location">
    <subcellularLocation>
        <location evidence="8">Cytoplasm</location>
    </subcellularLocation>
</comment>
<comment type="function">
    <text evidence="8">Catalyzes the formation of acetyl phosphate from acetate and ATP. Can also catalyze the reverse reaction.</text>
</comment>
<keyword evidence="1 8" id="KW-0963">Cytoplasm</keyword>
<protein>
    <recommendedName>
        <fullName evidence="8">Acetate kinase</fullName>
        <ecNumber evidence="8">2.7.2.1</ecNumber>
    </recommendedName>
    <alternativeName>
        <fullName evidence="8">Acetokinase</fullName>
    </alternativeName>
</protein>
<keyword evidence="11" id="KW-1185">Reference proteome</keyword>
<feature type="site" description="Transition state stabilizer" evidence="8">
    <location>
        <position position="176"/>
    </location>
</feature>
<keyword evidence="7 8" id="KW-0460">Magnesium</keyword>
<organism evidence="10 11">
    <name type="scientific">Methylosinus sporium</name>
    <dbReference type="NCBI Taxonomy" id="428"/>
    <lineage>
        <taxon>Bacteria</taxon>
        <taxon>Pseudomonadati</taxon>
        <taxon>Pseudomonadota</taxon>
        <taxon>Alphaproteobacteria</taxon>
        <taxon>Hyphomicrobiales</taxon>
        <taxon>Methylocystaceae</taxon>
        <taxon>Methylosinus</taxon>
    </lineage>
</organism>
<dbReference type="PANTHER" id="PTHR21060">
    <property type="entry name" value="ACETATE KINASE"/>
    <property type="match status" value="1"/>
</dbReference>
<dbReference type="SUPFAM" id="SSF53067">
    <property type="entry name" value="Actin-like ATPase domain"/>
    <property type="match status" value="2"/>
</dbReference>
<dbReference type="Proteomes" id="UP000245137">
    <property type="component" value="Unassembled WGS sequence"/>
</dbReference>
<dbReference type="InterPro" id="IPR000890">
    <property type="entry name" value="Aliphatic_acid_kin_short-chain"/>
</dbReference>
<dbReference type="OrthoDB" id="9802453at2"/>
<dbReference type="GO" id="GO:0005829">
    <property type="term" value="C:cytosol"/>
    <property type="evidence" value="ECO:0007669"/>
    <property type="project" value="TreeGrafter"/>
</dbReference>
<evidence type="ECO:0000256" key="1">
    <source>
        <dbReference type="ARBA" id="ARBA00022490"/>
    </source>
</evidence>
<evidence type="ECO:0000256" key="8">
    <source>
        <dbReference type="HAMAP-Rule" id="MF_00020"/>
    </source>
</evidence>
<dbReference type="PRINTS" id="PR00471">
    <property type="entry name" value="ACETATEKNASE"/>
</dbReference>
<keyword evidence="4 8" id="KW-0547">Nucleotide-binding</keyword>
<dbReference type="Gene3D" id="3.30.420.40">
    <property type="match status" value="2"/>
</dbReference>
<feature type="binding site" evidence="8">
    <location>
        <position position="372"/>
    </location>
    <ligand>
        <name>Mg(2+)</name>
        <dbReference type="ChEBI" id="CHEBI:18420"/>
    </ligand>
</feature>
<evidence type="ECO:0000256" key="2">
    <source>
        <dbReference type="ARBA" id="ARBA00022679"/>
    </source>
</evidence>
<dbReference type="HAMAP" id="MF_00020">
    <property type="entry name" value="Acetate_kinase"/>
    <property type="match status" value="1"/>
</dbReference>
<comment type="cofactor">
    <cofactor evidence="8">
        <name>Mg(2+)</name>
        <dbReference type="ChEBI" id="CHEBI:18420"/>
    </cofactor>
    <cofactor evidence="8">
        <name>Mn(2+)</name>
        <dbReference type="ChEBI" id="CHEBI:29035"/>
    </cofactor>
    <text evidence="8">Mg(2+). Can also accept Mn(2+).</text>
</comment>
<feature type="active site" description="Proton donor/acceptor" evidence="8">
    <location>
        <position position="145"/>
    </location>
</feature>
<dbReference type="GO" id="GO:0006083">
    <property type="term" value="P:acetate metabolic process"/>
    <property type="evidence" value="ECO:0007669"/>
    <property type="project" value="TreeGrafter"/>
</dbReference>
<dbReference type="PANTHER" id="PTHR21060:SF21">
    <property type="entry name" value="ACETATE KINASE"/>
    <property type="match status" value="1"/>
</dbReference>
<accession>A0A2U1SSK9</accession>
<proteinExistence type="inferred from homology"/>
<keyword evidence="5 8" id="KW-0418">Kinase</keyword>
<dbReference type="GO" id="GO:0006085">
    <property type="term" value="P:acetyl-CoA biosynthetic process"/>
    <property type="evidence" value="ECO:0007669"/>
    <property type="project" value="UniProtKB-UniRule"/>
</dbReference>
<dbReference type="GO" id="GO:0005524">
    <property type="term" value="F:ATP binding"/>
    <property type="evidence" value="ECO:0007669"/>
    <property type="project" value="UniProtKB-KW"/>
</dbReference>
<dbReference type="PIRSF" id="PIRSF000722">
    <property type="entry name" value="Acetate_prop_kin"/>
    <property type="match status" value="1"/>
</dbReference>
<comment type="similarity">
    <text evidence="8 9">Belongs to the acetokinase family.</text>
</comment>
<reference evidence="10 11" key="1">
    <citation type="journal article" date="2018" name="Appl. Microbiol. Biotechnol.">
        <title>Co-cultivation of the strictly anaerobic methanogen Methanosarcina barkeri with aerobic methanotrophs in an oxygen-limited membrane bioreactor.</title>
        <authorList>
            <person name="In 't Zandt M.H."/>
            <person name="van den Bosch T.J.M."/>
            <person name="Rijkers R."/>
            <person name="van Kessel M.A.H.J."/>
            <person name="Jetten M.S.M."/>
            <person name="Welte C.U."/>
        </authorList>
    </citation>
    <scope>NUCLEOTIDE SEQUENCE [LARGE SCALE GENOMIC DNA]</scope>
    <source>
        <strain evidence="10 11">DSM 17706</strain>
    </source>
</reference>
<feature type="site" description="Transition state stabilizer" evidence="8">
    <location>
        <position position="234"/>
    </location>
</feature>
<feature type="binding site" evidence="8">
    <location>
        <position position="88"/>
    </location>
    <ligand>
        <name>substrate</name>
    </ligand>
</feature>
<dbReference type="Pfam" id="PF00871">
    <property type="entry name" value="Acetate_kinase"/>
    <property type="match status" value="1"/>
</dbReference>
<dbReference type="EMBL" id="PUIV01000007">
    <property type="protein sequence ID" value="PWB94597.1"/>
    <property type="molecule type" value="Genomic_DNA"/>
</dbReference>
<evidence type="ECO:0000256" key="5">
    <source>
        <dbReference type="ARBA" id="ARBA00022777"/>
    </source>
</evidence>
<feature type="binding site" evidence="8">
    <location>
        <begin position="201"/>
        <end position="205"/>
    </location>
    <ligand>
        <name>ATP</name>
        <dbReference type="ChEBI" id="CHEBI:30616"/>
    </ligand>
</feature>
<feature type="binding site" evidence="8">
    <location>
        <begin position="321"/>
        <end position="325"/>
    </location>
    <ligand>
        <name>ATP</name>
        <dbReference type="ChEBI" id="CHEBI:30616"/>
    </ligand>
</feature>
<sequence>MALNAGSSSLKFALYDAATRAPLCRGGVTAIKEKDRPAHFSAKGEAATALMAGEGPSPDTDHEGAARWLIAAIGERLAELPLAAVGHRVVHGGAEFDRPVLVTPDILRRLEALSPLAPSHQPHNLAPIRSLLDSAPRLPQIACFDTAFHRTQPRLAQLFPLPREFAERGVLRYGFHGLSYQFIAQELRRLERAPGRTIVAHLGHGASLCAMRDLESVATTMGFTALDGLMMGTRSGAIDPGLLLHLVMQEGYSPKEVHALLYERSGLLGVSEISDDLRALEASASPAAEEAMALFAYRAAREIGSLASALNGLDRLVFTAGVGENSPSMRARICAYLGFLGLALDDAANAANAQVISAPSSRVETLVLPTNEEAVIAEAAQALLGVH</sequence>
<feature type="binding site" evidence="8">
    <location>
        <position position="11"/>
    </location>
    <ligand>
        <name>ATP</name>
        <dbReference type="ChEBI" id="CHEBI:30616"/>
    </ligand>
</feature>
<comment type="pathway">
    <text evidence="8">Metabolic intermediate biosynthesis; acetyl-CoA biosynthesis; acetyl-CoA from acetate: step 1/2.</text>
</comment>
<dbReference type="GO" id="GO:0000287">
    <property type="term" value="F:magnesium ion binding"/>
    <property type="evidence" value="ECO:0007669"/>
    <property type="project" value="UniProtKB-UniRule"/>
</dbReference>
<dbReference type="InterPro" id="IPR004372">
    <property type="entry name" value="Ac/propionate_kinase"/>
</dbReference>
<feature type="binding site" evidence="8">
    <location>
        <begin position="276"/>
        <end position="278"/>
    </location>
    <ligand>
        <name>ATP</name>
        <dbReference type="ChEBI" id="CHEBI:30616"/>
    </ligand>
</feature>
<dbReference type="InterPro" id="IPR043129">
    <property type="entry name" value="ATPase_NBD"/>
</dbReference>
<dbReference type="GO" id="GO:0008776">
    <property type="term" value="F:acetate kinase activity"/>
    <property type="evidence" value="ECO:0007669"/>
    <property type="project" value="UniProtKB-UniRule"/>
</dbReference>
<comment type="subunit">
    <text evidence="8">Homodimer.</text>
</comment>
<evidence type="ECO:0000256" key="7">
    <source>
        <dbReference type="ARBA" id="ARBA00022842"/>
    </source>
</evidence>
<evidence type="ECO:0000313" key="11">
    <source>
        <dbReference type="Proteomes" id="UP000245137"/>
    </source>
</evidence>
<dbReference type="NCBIfam" id="TIGR00016">
    <property type="entry name" value="ackA"/>
    <property type="match status" value="1"/>
</dbReference>
<evidence type="ECO:0000313" key="10">
    <source>
        <dbReference type="EMBL" id="PWB94597.1"/>
    </source>
</evidence>